<feature type="compositionally biased region" description="Acidic residues" evidence="1">
    <location>
        <begin position="673"/>
        <end position="693"/>
    </location>
</feature>
<organism evidence="3 4">
    <name type="scientific">Pseudopithomyces chartarum</name>
    <dbReference type="NCBI Taxonomy" id="1892770"/>
    <lineage>
        <taxon>Eukaryota</taxon>
        <taxon>Fungi</taxon>
        <taxon>Dikarya</taxon>
        <taxon>Ascomycota</taxon>
        <taxon>Pezizomycotina</taxon>
        <taxon>Dothideomycetes</taxon>
        <taxon>Pleosporomycetidae</taxon>
        <taxon>Pleosporales</taxon>
        <taxon>Massarineae</taxon>
        <taxon>Didymosphaeriaceae</taxon>
        <taxon>Pseudopithomyces</taxon>
    </lineage>
</organism>
<accession>A0AAN6LSW1</accession>
<dbReference type="PANTHER" id="PTHR33112:SF16">
    <property type="entry name" value="HETEROKARYON INCOMPATIBILITY DOMAIN-CONTAINING PROTEIN"/>
    <property type="match status" value="1"/>
</dbReference>
<dbReference type="InterPro" id="IPR010730">
    <property type="entry name" value="HET"/>
</dbReference>
<evidence type="ECO:0000313" key="3">
    <source>
        <dbReference type="EMBL" id="KAK3202646.1"/>
    </source>
</evidence>
<gene>
    <name evidence="3" type="ORF">GRF29_154g262853</name>
</gene>
<dbReference type="PANTHER" id="PTHR33112">
    <property type="entry name" value="DOMAIN PROTEIN, PUTATIVE-RELATED"/>
    <property type="match status" value="1"/>
</dbReference>
<name>A0AAN6LSW1_9PLEO</name>
<feature type="compositionally biased region" description="Basic and acidic residues" evidence="1">
    <location>
        <begin position="624"/>
        <end position="672"/>
    </location>
</feature>
<comment type="caution">
    <text evidence="3">The sequence shown here is derived from an EMBL/GenBank/DDBJ whole genome shotgun (WGS) entry which is preliminary data.</text>
</comment>
<feature type="region of interest" description="Disordered" evidence="1">
    <location>
        <begin position="414"/>
        <end position="433"/>
    </location>
</feature>
<proteinExistence type="predicted"/>
<dbReference type="AlphaFoldDB" id="A0AAN6LSW1"/>
<evidence type="ECO:0000313" key="4">
    <source>
        <dbReference type="Proteomes" id="UP001280581"/>
    </source>
</evidence>
<dbReference type="EMBL" id="WVTA01000013">
    <property type="protein sequence ID" value="KAK3202646.1"/>
    <property type="molecule type" value="Genomic_DNA"/>
</dbReference>
<dbReference type="Pfam" id="PF06985">
    <property type="entry name" value="HET"/>
    <property type="match status" value="1"/>
</dbReference>
<feature type="compositionally biased region" description="Low complexity" evidence="1">
    <location>
        <begin position="751"/>
        <end position="762"/>
    </location>
</feature>
<protein>
    <recommendedName>
        <fullName evidence="2">Heterokaryon incompatibility domain-containing protein</fullName>
    </recommendedName>
</protein>
<feature type="compositionally biased region" description="Pro residues" evidence="1">
    <location>
        <begin position="740"/>
        <end position="750"/>
    </location>
</feature>
<sequence length="795" mass="89702">MIIYTYLKGLMDVRLLSHSDVWCGDSLEIVTLDKEEPGSADNVFVPMNPNDDMCYATIHAWLEACAGHPNCRSPEAVLLPKRIIEITGDASKPLRLLGNHKVRDCYVILSHCWGKAGIAKLITSLLTQYEKEIPFQALPRTFKDAIAITRRLGYRYIWIDALCIIQDDAEDWADEAPKMGQYYGQSALMICATIAHNSSKGILRNRDVVHSPALGKGGKHRLRRAFQDYIEDDIDKSVLQSRAWTAQERILAPRILHYAERRIIWECAGGIWCENRSSIDAKALYLQRNVYNFDKTIFQTSIAKSWDLEQRNTPKDSLSPYIAEASIHTPLFADISQRNYAWQQCIHNYGTRNLTYPSDKLPAVSGVAKVLNHDGALGQYLAGLWSQFLGIGLARYRFTVHIYHKKYRAPSWSWASADGETDPPGRSEDFSLNDSPWRSKLPILLENRIILEDSRNPYGAVREGSSIVVEASCITKAELLRLQKLHKTLAGADLSLDKDTERCCSCCESVDEDRIYGSKSDPEKSNDGTDFDFCMFLVEVSWGPDGGMVDMMLMEWVDQEDRVAKRVGYMRTWLFKKRDQEEEARLVGENNDDNDQDVDPGNSTKENSEACEGSSENANEEVEDKGSEKRTEEGDVRENEKIREEGQEQDHGSDNAKNEQVRRENTGTVKEEGNEENEEENGGENEGDNEEEIEAKNEKRIEQPNAQEIKESQDPTPHKHDLQDGIKLNPDSQSEEDPPTSNPAPQPQPQPQTRTQTPTTSTPTPPAKPPSPTTKRATKRPGPANGRGSTRRVRV</sequence>
<keyword evidence="4" id="KW-1185">Reference proteome</keyword>
<feature type="compositionally biased region" description="Pro residues" evidence="1">
    <location>
        <begin position="763"/>
        <end position="772"/>
    </location>
</feature>
<evidence type="ECO:0000259" key="2">
    <source>
        <dbReference type="Pfam" id="PF06985"/>
    </source>
</evidence>
<evidence type="ECO:0000256" key="1">
    <source>
        <dbReference type="SAM" id="MobiDB-lite"/>
    </source>
</evidence>
<feature type="region of interest" description="Disordered" evidence="1">
    <location>
        <begin position="580"/>
        <end position="795"/>
    </location>
</feature>
<dbReference type="Proteomes" id="UP001280581">
    <property type="component" value="Unassembled WGS sequence"/>
</dbReference>
<feature type="compositionally biased region" description="Basic and acidic residues" evidence="1">
    <location>
        <begin position="694"/>
        <end position="724"/>
    </location>
</feature>
<feature type="domain" description="Heterokaryon incompatibility" evidence="2">
    <location>
        <begin position="106"/>
        <end position="248"/>
    </location>
</feature>
<reference evidence="3 4" key="1">
    <citation type="submission" date="2021-02" db="EMBL/GenBank/DDBJ databases">
        <title>Genome assembly of Pseudopithomyces chartarum.</title>
        <authorList>
            <person name="Jauregui R."/>
            <person name="Singh J."/>
            <person name="Voisey C."/>
        </authorList>
    </citation>
    <scope>NUCLEOTIDE SEQUENCE [LARGE SCALE GENOMIC DNA]</scope>
    <source>
        <strain evidence="3 4">AGR01</strain>
    </source>
</reference>